<keyword evidence="3" id="KW-1185">Reference proteome</keyword>
<dbReference type="InterPro" id="IPR026888">
    <property type="entry name" value="AcetylCoA_hyd_C"/>
</dbReference>
<dbReference type="Proteomes" id="UP000186141">
    <property type="component" value="Unassembled WGS sequence"/>
</dbReference>
<dbReference type="InterPro" id="IPR037171">
    <property type="entry name" value="NagB/RpiA_transferase-like"/>
</dbReference>
<dbReference type="Pfam" id="PF13336">
    <property type="entry name" value="AcetylCoA_hyd_C"/>
    <property type="match status" value="1"/>
</dbReference>
<proteinExistence type="predicted"/>
<evidence type="ECO:0000259" key="1">
    <source>
        <dbReference type="Pfam" id="PF13336"/>
    </source>
</evidence>
<gene>
    <name evidence="2" type="ORF">SAMN05421774_107111</name>
</gene>
<feature type="domain" description="Acetyl-CoA hydrolase/transferase C-terminal" evidence="1">
    <location>
        <begin position="262"/>
        <end position="409"/>
    </location>
</feature>
<dbReference type="PANTHER" id="PTHR21432">
    <property type="entry name" value="ACETYL-COA HYDROLASE-RELATED"/>
    <property type="match status" value="1"/>
</dbReference>
<dbReference type="Gene3D" id="3.30.750.70">
    <property type="entry name" value="4-hydroxybutyrate coenzyme like domains"/>
    <property type="match status" value="1"/>
</dbReference>
<dbReference type="InterPro" id="IPR038460">
    <property type="entry name" value="AcetylCoA_hyd_C_sf"/>
</dbReference>
<sequence length="417" mass="43260">MQAVAADRLDYGALLRSGGRVLVGQGTAEPVSLTRRLVAAPPTAEVPVFLGPMWSDVWIGDLPEVLKLECYGAFGAGARLARDGRLAIYPLHVSALAATMGSQRMPVDAVLLQLRPSASGKGWNLGLSRDFVARVARTARVVVAELNPHLPACHGGDIDDLPITALIEGAEPPVTLPTAPLSQTDRQVAAHVAALIPDRAVIQLGVGTIPAAVLGALSGHRDLGLHSGAAPDGVADLIEAGVLTNAHKERDGGVSVFGMLIGGPRLYAMADCNPAMRVAGQEETHDPAIIASLSRFHAINSALEVDLTGQVGSEEVGGRYLGAVGGQVDYVRAAQLSAGGRSIIALPSVTPKGASRIVARVGVATCGRADADTIVTEHGVAELRGLPLAERARRMIAIAAPEHREALARSWRDRGIG</sequence>
<dbReference type="STRING" id="1086013.SAMN05421774_107111"/>
<dbReference type="SUPFAM" id="SSF100950">
    <property type="entry name" value="NagB/RpiA/CoA transferase-like"/>
    <property type="match status" value="2"/>
</dbReference>
<reference evidence="2 3" key="1">
    <citation type="submission" date="2017-01" db="EMBL/GenBank/DDBJ databases">
        <authorList>
            <person name="Mah S.A."/>
            <person name="Swanson W.J."/>
            <person name="Moy G.W."/>
            <person name="Vacquier V.D."/>
        </authorList>
    </citation>
    <scope>NUCLEOTIDE SEQUENCE [LARGE SCALE GENOMIC DNA]</scope>
    <source>
        <strain evidence="2 3">DSM 26375</strain>
    </source>
</reference>
<dbReference type="RefSeq" id="WP_076533188.1">
    <property type="nucleotide sequence ID" value="NZ_BMEH01000007.1"/>
</dbReference>
<dbReference type="InterPro" id="IPR046433">
    <property type="entry name" value="ActCoA_hydro"/>
</dbReference>
<accession>A0A1N7Q645</accession>
<dbReference type="GO" id="GO:0008775">
    <property type="term" value="F:acetate CoA-transferase activity"/>
    <property type="evidence" value="ECO:0007669"/>
    <property type="project" value="InterPro"/>
</dbReference>
<dbReference type="Gene3D" id="3.40.1080.20">
    <property type="entry name" value="Acetyl-CoA hydrolase/transferase C-terminal domain"/>
    <property type="match status" value="1"/>
</dbReference>
<dbReference type="OrthoDB" id="9801795at2"/>
<dbReference type="Gene3D" id="3.40.1080.10">
    <property type="entry name" value="Glutaconate Coenzyme A-transferase"/>
    <property type="match status" value="1"/>
</dbReference>
<organism evidence="2 3">
    <name type="scientific">Gemmobacter megaterium</name>
    <dbReference type="NCBI Taxonomy" id="1086013"/>
    <lineage>
        <taxon>Bacteria</taxon>
        <taxon>Pseudomonadati</taxon>
        <taxon>Pseudomonadota</taxon>
        <taxon>Alphaproteobacteria</taxon>
        <taxon>Rhodobacterales</taxon>
        <taxon>Paracoccaceae</taxon>
        <taxon>Gemmobacter</taxon>
    </lineage>
</organism>
<dbReference type="GO" id="GO:0006083">
    <property type="term" value="P:acetate metabolic process"/>
    <property type="evidence" value="ECO:0007669"/>
    <property type="project" value="InterPro"/>
</dbReference>
<protein>
    <submittedName>
        <fullName evidence="2">Acyl-CoA hydrolase</fullName>
    </submittedName>
</protein>
<name>A0A1N7Q645_9RHOB</name>
<dbReference type="AlphaFoldDB" id="A0A1N7Q645"/>
<evidence type="ECO:0000313" key="2">
    <source>
        <dbReference type="EMBL" id="SIT18067.1"/>
    </source>
</evidence>
<dbReference type="EMBL" id="FTOT01000007">
    <property type="protein sequence ID" value="SIT18067.1"/>
    <property type="molecule type" value="Genomic_DNA"/>
</dbReference>
<keyword evidence="2" id="KW-0378">Hydrolase</keyword>
<dbReference type="PANTHER" id="PTHR21432:SF20">
    <property type="entry name" value="ACETYL-COA HYDROLASE"/>
    <property type="match status" value="1"/>
</dbReference>
<evidence type="ECO:0000313" key="3">
    <source>
        <dbReference type="Proteomes" id="UP000186141"/>
    </source>
</evidence>
<dbReference type="GO" id="GO:0016787">
    <property type="term" value="F:hydrolase activity"/>
    <property type="evidence" value="ECO:0007669"/>
    <property type="project" value="UniProtKB-KW"/>
</dbReference>